<protein>
    <submittedName>
        <fullName evidence="2">Uncharacterized protein</fullName>
    </submittedName>
</protein>
<feature type="compositionally biased region" description="Basic and acidic residues" evidence="1">
    <location>
        <begin position="23"/>
        <end position="32"/>
    </location>
</feature>
<feature type="region of interest" description="Disordered" evidence="1">
    <location>
        <begin position="1"/>
        <end position="55"/>
    </location>
</feature>
<feature type="compositionally biased region" description="Basic and acidic residues" evidence="1">
    <location>
        <begin position="41"/>
        <end position="51"/>
    </location>
</feature>
<accession>A0A9P7GMM0</accession>
<name>A0A9P7GMM0_9AGAR</name>
<gene>
    <name evidence="2" type="ORF">H0H81_003246</name>
</gene>
<dbReference type="EMBL" id="JABCKI010000090">
    <property type="protein sequence ID" value="KAG5652883.1"/>
    <property type="molecule type" value="Genomic_DNA"/>
</dbReference>
<evidence type="ECO:0000313" key="3">
    <source>
        <dbReference type="Proteomes" id="UP000717328"/>
    </source>
</evidence>
<dbReference type="AlphaFoldDB" id="A0A9P7GMM0"/>
<evidence type="ECO:0000313" key="2">
    <source>
        <dbReference type="EMBL" id="KAG5652883.1"/>
    </source>
</evidence>
<proteinExistence type="predicted"/>
<dbReference type="Proteomes" id="UP000717328">
    <property type="component" value="Unassembled WGS sequence"/>
</dbReference>
<evidence type="ECO:0000256" key="1">
    <source>
        <dbReference type="SAM" id="MobiDB-lite"/>
    </source>
</evidence>
<reference evidence="2" key="2">
    <citation type="submission" date="2021-10" db="EMBL/GenBank/DDBJ databases">
        <title>Phylogenomics reveals ancestral predisposition of the termite-cultivated fungus Termitomyces towards a domesticated lifestyle.</title>
        <authorList>
            <person name="Auxier B."/>
            <person name="Grum-Grzhimaylo A."/>
            <person name="Cardenas M.E."/>
            <person name="Lodge J.D."/>
            <person name="Laessoe T."/>
            <person name="Pedersen O."/>
            <person name="Smith M.E."/>
            <person name="Kuyper T.W."/>
            <person name="Franco-Molano E.A."/>
            <person name="Baroni T.J."/>
            <person name="Aanen D.K."/>
        </authorList>
    </citation>
    <scope>NUCLEOTIDE SEQUENCE</scope>
    <source>
        <strain evidence="2">D49</strain>
    </source>
</reference>
<keyword evidence="3" id="KW-1185">Reference proteome</keyword>
<comment type="caution">
    <text evidence="2">The sequence shown here is derived from an EMBL/GenBank/DDBJ whole genome shotgun (WGS) entry which is preliminary data.</text>
</comment>
<organism evidence="2 3">
    <name type="scientific">Sphagnurus paluster</name>
    <dbReference type="NCBI Taxonomy" id="117069"/>
    <lineage>
        <taxon>Eukaryota</taxon>
        <taxon>Fungi</taxon>
        <taxon>Dikarya</taxon>
        <taxon>Basidiomycota</taxon>
        <taxon>Agaricomycotina</taxon>
        <taxon>Agaricomycetes</taxon>
        <taxon>Agaricomycetidae</taxon>
        <taxon>Agaricales</taxon>
        <taxon>Tricholomatineae</taxon>
        <taxon>Lyophyllaceae</taxon>
        <taxon>Sphagnurus</taxon>
    </lineage>
</organism>
<sequence length="90" mass="9653">MCGLKSGSANGTVADRDEEEEKVEATDGKNASEEAEDKDEVVEGKLEKEGRDEELEVDANECVEGEDTGIGLYMGRARGARSGYHLNGES</sequence>
<reference evidence="2" key="1">
    <citation type="submission" date="2021-02" db="EMBL/GenBank/DDBJ databases">
        <authorList>
            <person name="Nieuwenhuis M."/>
            <person name="Van De Peppel L.J.J."/>
        </authorList>
    </citation>
    <scope>NUCLEOTIDE SEQUENCE</scope>
    <source>
        <strain evidence="2">D49</strain>
    </source>
</reference>